<dbReference type="Pfam" id="PF04542">
    <property type="entry name" value="Sigma70_r2"/>
    <property type="match status" value="1"/>
</dbReference>
<dbReference type="NCBIfam" id="TIGR02980">
    <property type="entry name" value="SigBFG"/>
    <property type="match status" value="1"/>
</dbReference>
<evidence type="ECO:0000256" key="2">
    <source>
        <dbReference type="ARBA" id="ARBA00023082"/>
    </source>
</evidence>
<dbReference type="PRINTS" id="PR00046">
    <property type="entry name" value="SIGMA70FCT"/>
</dbReference>
<dbReference type="CDD" id="cd06171">
    <property type="entry name" value="Sigma70_r4"/>
    <property type="match status" value="1"/>
</dbReference>
<dbReference type="SUPFAM" id="SSF88946">
    <property type="entry name" value="Sigma2 domain of RNA polymerase sigma factors"/>
    <property type="match status" value="1"/>
</dbReference>
<reference evidence="6" key="1">
    <citation type="submission" date="2020-02" db="EMBL/GenBank/DDBJ databases">
        <authorList>
            <person name="Meier V. D."/>
        </authorList>
    </citation>
    <scope>NUCLEOTIDE SEQUENCE</scope>
    <source>
        <strain evidence="6">AVDCRST_MAG13</strain>
    </source>
</reference>
<evidence type="ECO:0000256" key="3">
    <source>
        <dbReference type="ARBA" id="ARBA00023125"/>
    </source>
</evidence>
<name>A0A6J4TC09_9ACTN</name>
<dbReference type="InterPro" id="IPR013324">
    <property type="entry name" value="RNA_pol_sigma_r3/r4-like"/>
</dbReference>
<dbReference type="PANTHER" id="PTHR30385">
    <property type="entry name" value="SIGMA FACTOR F FLAGELLAR"/>
    <property type="match status" value="1"/>
</dbReference>
<organism evidence="6">
    <name type="scientific">uncultured Solirubrobacteraceae bacterium</name>
    <dbReference type="NCBI Taxonomy" id="1162706"/>
    <lineage>
        <taxon>Bacteria</taxon>
        <taxon>Bacillati</taxon>
        <taxon>Actinomycetota</taxon>
        <taxon>Thermoleophilia</taxon>
        <taxon>Solirubrobacterales</taxon>
        <taxon>Solirubrobacteraceae</taxon>
        <taxon>environmental samples</taxon>
    </lineage>
</organism>
<dbReference type="Pfam" id="PF04539">
    <property type="entry name" value="Sigma70_r3"/>
    <property type="match status" value="1"/>
</dbReference>
<dbReference type="SUPFAM" id="SSF88659">
    <property type="entry name" value="Sigma3 and sigma4 domains of RNA polymerase sigma factors"/>
    <property type="match status" value="2"/>
</dbReference>
<dbReference type="InterPro" id="IPR014322">
    <property type="entry name" value="RNA_pol_sigma-B/F/G"/>
</dbReference>
<dbReference type="PROSITE" id="PS00715">
    <property type="entry name" value="SIGMA70_1"/>
    <property type="match status" value="1"/>
</dbReference>
<dbReference type="InterPro" id="IPR036388">
    <property type="entry name" value="WH-like_DNA-bd_sf"/>
</dbReference>
<evidence type="ECO:0000256" key="1">
    <source>
        <dbReference type="ARBA" id="ARBA00023015"/>
    </source>
</evidence>
<accession>A0A6J4TC09</accession>
<dbReference type="Gene3D" id="1.10.10.10">
    <property type="entry name" value="Winged helix-like DNA-binding domain superfamily/Winged helix DNA-binding domain"/>
    <property type="match status" value="2"/>
</dbReference>
<dbReference type="InterPro" id="IPR014284">
    <property type="entry name" value="RNA_pol_sigma-70_dom"/>
</dbReference>
<evidence type="ECO:0000313" key="6">
    <source>
        <dbReference type="EMBL" id="CAA9518713.1"/>
    </source>
</evidence>
<keyword evidence="4" id="KW-0804">Transcription</keyword>
<evidence type="ECO:0000259" key="5">
    <source>
        <dbReference type="PROSITE" id="PS00715"/>
    </source>
</evidence>
<keyword evidence="1" id="KW-0805">Transcription regulation</keyword>
<dbReference type="InterPro" id="IPR000943">
    <property type="entry name" value="RNA_pol_sigma70"/>
</dbReference>
<keyword evidence="3" id="KW-0238">DNA-binding</keyword>
<gene>
    <name evidence="6" type="ORF">AVDCRST_MAG13-3235</name>
</gene>
<dbReference type="GO" id="GO:0006352">
    <property type="term" value="P:DNA-templated transcription initiation"/>
    <property type="evidence" value="ECO:0007669"/>
    <property type="project" value="InterPro"/>
</dbReference>
<feature type="domain" description="RNA polymerase sigma-70" evidence="5">
    <location>
        <begin position="26"/>
        <end position="39"/>
    </location>
</feature>
<dbReference type="InterPro" id="IPR007624">
    <property type="entry name" value="RNA_pol_sigma70_r3"/>
</dbReference>
<dbReference type="InterPro" id="IPR007627">
    <property type="entry name" value="RNA_pol_sigma70_r2"/>
</dbReference>
<dbReference type="PANTHER" id="PTHR30385:SF4">
    <property type="entry name" value="RNA POLYMERASE SIGMA-E FACTOR"/>
    <property type="match status" value="1"/>
</dbReference>
<dbReference type="GO" id="GO:0016987">
    <property type="term" value="F:sigma factor activity"/>
    <property type="evidence" value="ECO:0007669"/>
    <property type="project" value="UniProtKB-KW"/>
</dbReference>
<dbReference type="EMBL" id="CADCVO010000516">
    <property type="protein sequence ID" value="CAA9518713.1"/>
    <property type="molecule type" value="Genomic_DNA"/>
</dbReference>
<dbReference type="Gene3D" id="1.20.120.1810">
    <property type="match status" value="1"/>
</dbReference>
<sequence length="233" mass="26394">MLIERMMPLVRHIARRYANRGEPLDDLVQVGAVGLIKAVDRFDVERGVKLSTFAAPNIAGEIKRHFRDRGWSVRVPRDIQELNAKLTQAVDRLTTKLGRSPTVKELAEAVKATEEQVLDAMQGAQSYSTVSFEEPIGENRTALELLGEEDEEYLTAERRVLLANGMRILAEREQTIMRLRFFDGLTQREIAEKVGISQMHVSRLIRRSLDDMRAQMAESDRVAEPAPRLRAAS</sequence>
<dbReference type="AlphaFoldDB" id="A0A6J4TC09"/>
<dbReference type="GO" id="GO:0003677">
    <property type="term" value="F:DNA binding"/>
    <property type="evidence" value="ECO:0007669"/>
    <property type="project" value="UniProtKB-KW"/>
</dbReference>
<evidence type="ECO:0000256" key="4">
    <source>
        <dbReference type="ARBA" id="ARBA00023163"/>
    </source>
</evidence>
<dbReference type="InterPro" id="IPR007630">
    <property type="entry name" value="RNA_pol_sigma70_r4"/>
</dbReference>
<protein>
    <submittedName>
        <fullName evidence="6">RNA polymerase sigma factor SigB</fullName>
    </submittedName>
</protein>
<dbReference type="NCBIfam" id="TIGR02937">
    <property type="entry name" value="sigma70-ECF"/>
    <property type="match status" value="1"/>
</dbReference>
<keyword evidence="2" id="KW-0731">Sigma factor</keyword>
<dbReference type="Pfam" id="PF04545">
    <property type="entry name" value="Sigma70_r4"/>
    <property type="match status" value="1"/>
</dbReference>
<proteinExistence type="predicted"/>
<dbReference type="InterPro" id="IPR013325">
    <property type="entry name" value="RNA_pol_sigma_r2"/>
</dbReference>